<comment type="caution">
    <text evidence="1">The sequence shown here is derived from an EMBL/GenBank/DDBJ whole genome shotgun (WGS) entry which is preliminary data.</text>
</comment>
<gene>
    <name evidence="1" type="ORF">NYO98_20895</name>
</gene>
<evidence type="ECO:0000313" key="2">
    <source>
        <dbReference type="Proteomes" id="UP001074726"/>
    </source>
</evidence>
<sequence length="146" mass="15076">MAAPARALTPATLGAWLVKASGAAPSTREHLRAGFAGVDSWCARPTYRTDLVAAGQPVLLWVSGSEPGLPAGIHARGQTTGPARDGVMPVVLVPLDQPLLRSELVGHPDLAALEVLRMPAGSNPSYVTPEQLAVLVGMCEGLSRPA</sequence>
<evidence type="ECO:0000313" key="1">
    <source>
        <dbReference type="EMBL" id="MCY4728751.1"/>
    </source>
</evidence>
<proteinExistence type="predicted"/>
<reference evidence="1" key="1">
    <citation type="submission" date="2022-08" db="EMBL/GenBank/DDBJ databases">
        <title>Genome sequencing of Nocardioides sp. STR2.</title>
        <authorList>
            <person name="So Y."/>
        </authorList>
    </citation>
    <scope>NUCLEOTIDE SEQUENCE</scope>
    <source>
        <strain evidence="1">STR2</strain>
    </source>
</reference>
<evidence type="ECO:0008006" key="3">
    <source>
        <dbReference type="Google" id="ProtNLM"/>
    </source>
</evidence>
<dbReference type="Proteomes" id="UP001074726">
    <property type="component" value="Unassembled WGS sequence"/>
</dbReference>
<name>A0ABT4CIE4_9ACTN</name>
<dbReference type="InterPro" id="IPR015947">
    <property type="entry name" value="PUA-like_sf"/>
</dbReference>
<dbReference type="EMBL" id="JAPPUX010000007">
    <property type="protein sequence ID" value="MCY4728751.1"/>
    <property type="molecule type" value="Genomic_DNA"/>
</dbReference>
<protein>
    <recommendedName>
        <fullName evidence="3">EVE domain-containing protein</fullName>
    </recommendedName>
</protein>
<accession>A0ABT4CIE4</accession>
<organism evidence="1 2">
    <name type="scientific">Nocardioides pini</name>
    <dbReference type="NCBI Taxonomy" id="2975053"/>
    <lineage>
        <taxon>Bacteria</taxon>
        <taxon>Bacillati</taxon>
        <taxon>Actinomycetota</taxon>
        <taxon>Actinomycetes</taxon>
        <taxon>Propionibacteriales</taxon>
        <taxon>Nocardioidaceae</taxon>
        <taxon>Nocardioides</taxon>
    </lineage>
</organism>
<dbReference type="SUPFAM" id="SSF88697">
    <property type="entry name" value="PUA domain-like"/>
    <property type="match status" value="1"/>
</dbReference>
<keyword evidence="2" id="KW-1185">Reference proteome</keyword>
<dbReference type="RefSeq" id="WP_268113816.1">
    <property type="nucleotide sequence ID" value="NZ_JAPPUX010000007.1"/>
</dbReference>